<dbReference type="GO" id="GO:0016887">
    <property type="term" value="F:ATP hydrolysis activity"/>
    <property type="evidence" value="ECO:0007669"/>
    <property type="project" value="InterPro"/>
</dbReference>
<dbReference type="Pfam" id="PF00005">
    <property type="entry name" value="ABC_tran"/>
    <property type="match status" value="2"/>
</dbReference>
<dbReference type="SUPFAM" id="SSF52540">
    <property type="entry name" value="P-loop containing nucleoside triphosphate hydrolases"/>
    <property type="match status" value="2"/>
</dbReference>
<evidence type="ECO:0000256" key="3">
    <source>
        <dbReference type="ARBA" id="ARBA00022741"/>
    </source>
</evidence>
<comment type="caution">
    <text evidence="6">The sequence shown here is derived from an EMBL/GenBank/DDBJ whole genome shotgun (WGS) entry which is preliminary data.</text>
</comment>
<dbReference type="PANTHER" id="PTHR43553:SF24">
    <property type="entry name" value="ENERGY-COUPLING FACTOR TRANSPORTER ATP-BINDING PROTEIN ECFA1"/>
    <property type="match status" value="1"/>
</dbReference>
<keyword evidence="3" id="KW-0547">Nucleotide-binding</keyword>
<proteinExistence type="inferred from homology"/>
<organism evidence="6 7">
    <name type="scientific">Kineococcus radiotolerans</name>
    <dbReference type="NCBI Taxonomy" id="131568"/>
    <lineage>
        <taxon>Bacteria</taxon>
        <taxon>Bacillati</taxon>
        <taxon>Actinomycetota</taxon>
        <taxon>Actinomycetes</taxon>
        <taxon>Kineosporiales</taxon>
        <taxon>Kineosporiaceae</taxon>
        <taxon>Kineococcus</taxon>
    </lineage>
</organism>
<dbReference type="InterPro" id="IPR015856">
    <property type="entry name" value="ABC_transpr_CbiO/EcfA_su"/>
</dbReference>
<dbReference type="GO" id="GO:0042626">
    <property type="term" value="F:ATPase-coupled transmembrane transporter activity"/>
    <property type="evidence" value="ECO:0007669"/>
    <property type="project" value="TreeGrafter"/>
</dbReference>
<comment type="similarity">
    <text evidence="1">Belongs to the ABC transporter superfamily.</text>
</comment>
<dbReference type="InterPro" id="IPR050095">
    <property type="entry name" value="ECF_ABC_transporter_ATP-bd"/>
</dbReference>
<dbReference type="CDD" id="cd03225">
    <property type="entry name" value="ABC_cobalt_CbiO_domain1"/>
    <property type="match status" value="1"/>
</dbReference>
<feature type="domain" description="ABC transporter" evidence="5">
    <location>
        <begin position="6"/>
        <end position="234"/>
    </location>
</feature>
<name>A0A7W4XYJ0_KINRA</name>
<keyword evidence="2" id="KW-0813">Transport</keyword>
<dbReference type="PANTHER" id="PTHR43553">
    <property type="entry name" value="HEAVY METAL TRANSPORTER"/>
    <property type="match status" value="1"/>
</dbReference>
<dbReference type="InterPro" id="IPR003593">
    <property type="entry name" value="AAA+_ATPase"/>
</dbReference>
<evidence type="ECO:0000259" key="5">
    <source>
        <dbReference type="PROSITE" id="PS50893"/>
    </source>
</evidence>
<dbReference type="GO" id="GO:0005524">
    <property type="term" value="F:ATP binding"/>
    <property type="evidence" value="ECO:0007669"/>
    <property type="project" value="UniProtKB-KW"/>
</dbReference>
<dbReference type="Proteomes" id="UP000533269">
    <property type="component" value="Unassembled WGS sequence"/>
</dbReference>
<keyword evidence="4 6" id="KW-0067">ATP-binding</keyword>
<evidence type="ECO:0000313" key="6">
    <source>
        <dbReference type="EMBL" id="MBB2902582.1"/>
    </source>
</evidence>
<dbReference type="AlphaFoldDB" id="A0A7W4XYJ0"/>
<accession>A0A7W4XYJ0</accession>
<dbReference type="EC" id="3.6.3.-" evidence="6"/>
<dbReference type="SMART" id="SM00382">
    <property type="entry name" value="AAA"/>
    <property type="match status" value="2"/>
</dbReference>
<keyword evidence="6" id="KW-0378">Hydrolase</keyword>
<dbReference type="GO" id="GO:0043190">
    <property type="term" value="C:ATP-binding cassette (ABC) transporter complex"/>
    <property type="evidence" value="ECO:0007669"/>
    <property type="project" value="TreeGrafter"/>
</dbReference>
<dbReference type="InterPro" id="IPR027417">
    <property type="entry name" value="P-loop_NTPase"/>
</dbReference>
<dbReference type="PROSITE" id="PS00211">
    <property type="entry name" value="ABC_TRANSPORTER_1"/>
    <property type="match status" value="2"/>
</dbReference>
<protein>
    <submittedName>
        <fullName evidence="6">Energy-coupling factor transport system ATP-binding protein</fullName>
        <ecNumber evidence="6">3.6.3.-</ecNumber>
    </submittedName>
</protein>
<dbReference type="RefSeq" id="WP_221183908.1">
    <property type="nucleotide sequence ID" value="NZ_JACHVY010000003.1"/>
</dbReference>
<dbReference type="Gene3D" id="3.40.50.300">
    <property type="entry name" value="P-loop containing nucleotide triphosphate hydrolases"/>
    <property type="match status" value="2"/>
</dbReference>
<dbReference type="InterPro" id="IPR017871">
    <property type="entry name" value="ABC_transporter-like_CS"/>
</dbReference>
<sequence>MADLTLRGLTVVPAGATRPVVADVDLDVGHGEHVLLVGASGSGKSTVLRALAGLLDDDVDASGEVLLDGRPPLAGEVGLLVQDPLDAVVAELAGRDTAFGPENAGLERAAIWRRVARAHEAARYTAGRDREVVTLSGGERQRLALAGTLAADPAVLLLDEPTSMLDAPTACAVRTAVLDAARGRGVVVVDHDLAGWAPHVDRVVVLGREGRVVAAGAPEAVLADPALLADGLWLPGAPPPRPVDLPDGLLRPWLDVGGELLRGRGIGLVRRRRGLRATPPVTVLRDVNVALPAGASTPLTGDSGSGKSSLLAVLAGLVRPTGDLVAAPAFAPARRGARPCPPHAWRSRELAARTGWVPQFPEHSFLAGDVRGEVRATPQVLGRPTDRADALLEVLGLSARAGVNPFRLSGGEQRRLALAAAAAAGPALLLADEPTVGQDRGTWAAVAGLLAAAAGAGAAVAVSTHDGALVRALAPRGGGVHLVGGTSGTREVAA</sequence>
<dbReference type="PROSITE" id="PS50893">
    <property type="entry name" value="ABC_TRANSPORTER_2"/>
    <property type="match status" value="2"/>
</dbReference>
<gene>
    <name evidence="6" type="ORF">FHR75_003413</name>
</gene>
<reference evidence="6 7" key="1">
    <citation type="submission" date="2020-08" db="EMBL/GenBank/DDBJ databases">
        <title>The Agave Microbiome: Exploring the role of microbial communities in plant adaptations to desert environments.</title>
        <authorList>
            <person name="Partida-Martinez L.P."/>
        </authorList>
    </citation>
    <scope>NUCLEOTIDE SEQUENCE [LARGE SCALE GENOMIC DNA]</scope>
    <source>
        <strain evidence="6 7">AS2.23</strain>
    </source>
</reference>
<evidence type="ECO:0000256" key="4">
    <source>
        <dbReference type="ARBA" id="ARBA00022840"/>
    </source>
</evidence>
<reference evidence="6 7" key="2">
    <citation type="submission" date="2020-08" db="EMBL/GenBank/DDBJ databases">
        <authorList>
            <person name="Partida-Martinez L."/>
            <person name="Huntemann M."/>
            <person name="Clum A."/>
            <person name="Wang J."/>
            <person name="Palaniappan K."/>
            <person name="Ritter S."/>
            <person name="Chen I.-M."/>
            <person name="Stamatis D."/>
            <person name="Reddy T."/>
            <person name="O'Malley R."/>
            <person name="Daum C."/>
            <person name="Shapiro N."/>
            <person name="Ivanova N."/>
            <person name="Kyrpides N."/>
            <person name="Woyke T."/>
        </authorList>
    </citation>
    <scope>NUCLEOTIDE SEQUENCE [LARGE SCALE GENOMIC DNA]</scope>
    <source>
        <strain evidence="6 7">AS2.23</strain>
    </source>
</reference>
<dbReference type="InterPro" id="IPR003439">
    <property type="entry name" value="ABC_transporter-like_ATP-bd"/>
</dbReference>
<evidence type="ECO:0000256" key="1">
    <source>
        <dbReference type="ARBA" id="ARBA00005417"/>
    </source>
</evidence>
<evidence type="ECO:0000313" key="7">
    <source>
        <dbReference type="Proteomes" id="UP000533269"/>
    </source>
</evidence>
<evidence type="ECO:0000256" key="2">
    <source>
        <dbReference type="ARBA" id="ARBA00022448"/>
    </source>
</evidence>
<dbReference type="EMBL" id="JACHVY010000003">
    <property type="protein sequence ID" value="MBB2902582.1"/>
    <property type="molecule type" value="Genomic_DNA"/>
</dbReference>
<feature type="domain" description="ABC transporter" evidence="5">
    <location>
        <begin position="269"/>
        <end position="492"/>
    </location>
</feature>